<dbReference type="Proteomes" id="UP000028999">
    <property type="component" value="Unassembled WGS sequence"/>
</dbReference>
<dbReference type="PaxDb" id="3708-A0A078JCM6"/>
<gene>
    <name evidence="2" type="primary">BnaCnng40310D</name>
    <name evidence="2" type="ORF">GSBRNA2T00036284001</name>
</gene>
<evidence type="ECO:0000256" key="1">
    <source>
        <dbReference type="SAM" id="MobiDB-lite"/>
    </source>
</evidence>
<organism evidence="2 3">
    <name type="scientific">Brassica napus</name>
    <name type="common">Rape</name>
    <dbReference type="NCBI Taxonomy" id="3708"/>
    <lineage>
        <taxon>Eukaryota</taxon>
        <taxon>Viridiplantae</taxon>
        <taxon>Streptophyta</taxon>
        <taxon>Embryophyta</taxon>
        <taxon>Tracheophyta</taxon>
        <taxon>Spermatophyta</taxon>
        <taxon>Magnoliopsida</taxon>
        <taxon>eudicotyledons</taxon>
        <taxon>Gunneridae</taxon>
        <taxon>Pentapetalae</taxon>
        <taxon>rosids</taxon>
        <taxon>malvids</taxon>
        <taxon>Brassicales</taxon>
        <taxon>Brassicaceae</taxon>
        <taxon>Brassiceae</taxon>
        <taxon>Brassica</taxon>
    </lineage>
</organism>
<dbReference type="AlphaFoldDB" id="A0A078JCM6"/>
<sequence length="49" mass="5553">MSTFSSIPPFHTSKLFSHKEDEQKNLSDDEMRNAFAGPLNIPERSIQSS</sequence>
<dbReference type="EMBL" id="LK034145">
    <property type="protein sequence ID" value="CDY62449.1"/>
    <property type="molecule type" value="Genomic_DNA"/>
</dbReference>
<feature type="compositionally biased region" description="Basic and acidic residues" evidence="1">
    <location>
        <begin position="17"/>
        <end position="32"/>
    </location>
</feature>
<proteinExistence type="predicted"/>
<keyword evidence="3" id="KW-1185">Reference proteome</keyword>
<accession>A0A078JCM6</accession>
<name>A0A078JCM6_BRANA</name>
<feature type="region of interest" description="Disordered" evidence="1">
    <location>
        <begin position="1"/>
        <end position="49"/>
    </location>
</feature>
<reference evidence="2 3" key="1">
    <citation type="journal article" date="2014" name="Science">
        <title>Plant genetics. Early allopolyploid evolution in the post-Neolithic Brassica napus oilseed genome.</title>
        <authorList>
            <person name="Chalhoub B."/>
            <person name="Denoeud F."/>
            <person name="Liu S."/>
            <person name="Parkin I.A."/>
            <person name="Tang H."/>
            <person name="Wang X."/>
            <person name="Chiquet J."/>
            <person name="Belcram H."/>
            <person name="Tong C."/>
            <person name="Samans B."/>
            <person name="Correa M."/>
            <person name="Da Silva C."/>
            <person name="Just J."/>
            <person name="Falentin C."/>
            <person name="Koh C.S."/>
            <person name="Le Clainche I."/>
            <person name="Bernard M."/>
            <person name="Bento P."/>
            <person name="Noel B."/>
            <person name="Labadie K."/>
            <person name="Alberti A."/>
            <person name="Charles M."/>
            <person name="Arnaud D."/>
            <person name="Guo H."/>
            <person name="Daviaud C."/>
            <person name="Alamery S."/>
            <person name="Jabbari K."/>
            <person name="Zhao M."/>
            <person name="Edger P.P."/>
            <person name="Chelaifa H."/>
            <person name="Tack D."/>
            <person name="Lassalle G."/>
            <person name="Mestiri I."/>
            <person name="Schnel N."/>
            <person name="Le Paslier M.C."/>
            <person name="Fan G."/>
            <person name="Renault V."/>
            <person name="Bayer P.E."/>
            <person name="Golicz A.A."/>
            <person name="Manoli S."/>
            <person name="Lee T.H."/>
            <person name="Thi V.H."/>
            <person name="Chalabi S."/>
            <person name="Hu Q."/>
            <person name="Fan C."/>
            <person name="Tollenaere R."/>
            <person name="Lu Y."/>
            <person name="Battail C."/>
            <person name="Shen J."/>
            <person name="Sidebottom C.H."/>
            <person name="Wang X."/>
            <person name="Canaguier A."/>
            <person name="Chauveau A."/>
            <person name="Berard A."/>
            <person name="Deniot G."/>
            <person name="Guan M."/>
            <person name="Liu Z."/>
            <person name="Sun F."/>
            <person name="Lim Y.P."/>
            <person name="Lyons E."/>
            <person name="Town C.D."/>
            <person name="Bancroft I."/>
            <person name="Wang X."/>
            <person name="Meng J."/>
            <person name="Ma J."/>
            <person name="Pires J.C."/>
            <person name="King G.J."/>
            <person name="Brunel D."/>
            <person name="Delourme R."/>
            <person name="Renard M."/>
            <person name="Aury J.M."/>
            <person name="Adams K.L."/>
            <person name="Batley J."/>
            <person name="Snowdon R.J."/>
            <person name="Tost J."/>
            <person name="Edwards D."/>
            <person name="Zhou Y."/>
            <person name="Hua W."/>
            <person name="Sharpe A.G."/>
            <person name="Paterson A.H."/>
            <person name="Guan C."/>
            <person name="Wincker P."/>
        </authorList>
    </citation>
    <scope>NUCLEOTIDE SEQUENCE [LARGE SCALE GENOMIC DNA]</scope>
    <source>
        <strain evidence="3">cv. Darmor-bzh</strain>
    </source>
</reference>
<dbReference type="Gramene" id="CDY62449">
    <property type="protein sequence ID" value="CDY62449"/>
    <property type="gene ID" value="GSBRNA2T00036284001"/>
</dbReference>
<evidence type="ECO:0000313" key="3">
    <source>
        <dbReference type="Proteomes" id="UP000028999"/>
    </source>
</evidence>
<protein>
    <submittedName>
        <fullName evidence="2">BnaCnng40310D protein</fullName>
    </submittedName>
</protein>
<evidence type="ECO:0000313" key="2">
    <source>
        <dbReference type="EMBL" id="CDY62449.1"/>
    </source>
</evidence>